<dbReference type="GO" id="GO:0022857">
    <property type="term" value="F:transmembrane transporter activity"/>
    <property type="evidence" value="ECO:0007669"/>
    <property type="project" value="InterPro"/>
</dbReference>
<gene>
    <name evidence="9" type="primary">feuC_10</name>
    <name evidence="9" type="ORF">SDC9_173024</name>
</gene>
<evidence type="ECO:0000313" key="9">
    <source>
        <dbReference type="EMBL" id="MPN25612.1"/>
    </source>
</evidence>
<dbReference type="Pfam" id="PF01032">
    <property type="entry name" value="FecCD"/>
    <property type="match status" value="1"/>
</dbReference>
<proteinExistence type="inferred from homology"/>
<dbReference type="EMBL" id="VSSQ01074848">
    <property type="protein sequence ID" value="MPN25612.1"/>
    <property type="molecule type" value="Genomic_DNA"/>
</dbReference>
<keyword evidence="6 8" id="KW-1133">Transmembrane helix</keyword>
<dbReference type="GO" id="GO:0005886">
    <property type="term" value="C:plasma membrane"/>
    <property type="evidence" value="ECO:0007669"/>
    <property type="project" value="UniProtKB-SubCell"/>
</dbReference>
<keyword evidence="5 8" id="KW-0812">Transmembrane</keyword>
<evidence type="ECO:0000256" key="6">
    <source>
        <dbReference type="ARBA" id="ARBA00022989"/>
    </source>
</evidence>
<keyword evidence="4" id="KW-1003">Cell membrane</keyword>
<reference evidence="9" key="1">
    <citation type="submission" date="2019-08" db="EMBL/GenBank/DDBJ databases">
        <authorList>
            <person name="Kucharzyk K."/>
            <person name="Murdoch R.W."/>
            <person name="Higgins S."/>
            <person name="Loffler F."/>
        </authorList>
    </citation>
    <scope>NUCLEOTIDE SEQUENCE</scope>
</reference>
<dbReference type="GO" id="GO:0033214">
    <property type="term" value="P:siderophore-iron import into cell"/>
    <property type="evidence" value="ECO:0007669"/>
    <property type="project" value="TreeGrafter"/>
</dbReference>
<evidence type="ECO:0000256" key="3">
    <source>
        <dbReference type="ARBA" id="ARBA00022448"/>
    </source>
</evidence>
<protein>
    <submittedName>
        <fullName evidence="9">Iron-uptake system permease protein FeuC</fullName>
    </submittedName>
</protein>
<accession>A0A645GHZ7</accession>
<dbReference type="InterPro" id="IPR000522">
    <property type="entry name" value="ABC_transptr_permease_BtuC"/>
</dbReference>
<feature type="transmembrane region" description="Helical" evidence="8">
    <location>
        <begin position="42"/>
        <end position="71"/>
    </location>
</feature>
<feature type="transmembrane region" description="Helical" evidence="8">
    <location>
        <begin position="83"/>
        <end position="105"/>
    </location>
</feature>
<organism evidence="9">
    <name type="scientific">bioreactor metagenome</name>
    <dbReference type="NCBI Taxonomy" id="1076179"/>
    <lineage>
        <taxon>unclassified sequences</taxon>
        <taxon>metagenomes</taxon>
        <taxon>ecological metagenomes</taxon>
    </lineage>
</organism>
<dbReference type="SUPFAM" id="SSF81345">
    <property type="entry name" value="ABC transporter involved in vitamin B12 uptake, BtuC"/>
    <property type="match status" value="1"/>
</dbReference>
<keyword evidence="3" id="KW-0813">Transport</keyword>
<evidence type="ECO:0000256" key="1">
    <source>
        <dbReference type="ARBA" id="ARBA00004651"/>
    </source>
</evidence>
<dbReference type="InterPro" id="IPR037294">
    <property type="entry name" value="ABC_BtuC-like"/>
</dbReference>
<keyword evidence="7 8" id="KW-0472">Membrane</keyword>
<name>A0A645GHZ7_9ZZZZ</name>
<dbReference type="PANTHER" id="PTHR30472:SF23">
    <property type="entry name" value="IRON-UPTAKE SYSTEM PERMEASE PROTEIN FEUC"/>
    <property type="match status" value="1"/>
</dbReference>
<feature type="transmembrane region" description="Helical" evidence="8">
    <location>
        <begin position="111"/>
        <end position="130"/>
    </location>
</feature>
<sequence>MVPWFLILVPVILWKTSVLDLFQLEESTVRSLGVEVEKEQGLLLLCSTGLVSVCVAVAGSIGFVGLIVPHLARNLVGIRHDRIIPLCGLLGMLLVILADFIAKNLFAPVEIAAGVVVALIGVPYFIYLLFKSKA</sequence>
<evidence type="ECO:0000256" key="8">
    <source>
        <dbReference type="SAM" id="Phobius"/>
    </source>
</evidence>
<evidence type="ECO:0000256" key="5">
    <source>
        <dbReference type="ARBA" id="ARBA00022692"/>
    </source>
</evidence>
<evidence type="ECO:0000256" key="7">
    <source>
        <dbReference type="ARBA" id="ARBA00023136"/>
    </source>
</evidence>
<comment type="similarity">
    <text evidence="2">Belongs to the binding-protein-dependent transport system permease family. FecCD subfamily.</text>
</comment>
<dbReference type="AlphaFoldDB" id="A0A645GHZ7"/>
<evidence type="ECO:0000256" key="4">
    <source>
        <dbReference type="ARBA" id="ARBA00022475"/>
    </source>
</evidence>
<dbReference type="PANTHER" id="PTHR30472">
    <property type="entry name" value="FERRIC ENTEROBACTIN TRANSPORT SYSTEM PERMEASE PROTEIN"/>
    <property type="match status" value="1"/>
</dbReference>
<evidence type="ECO:0000256" key="2">
    <source>
        <dbReference type="ARBA" id="ARBA00007935"/>
    </source>
</evidence>
<comment type="caution">
    <text evidence="9">The sequence shown here is derived from an EMBL/GenBank/DDBJ whole genome shotgun (WGS) entry which is preliminary data.</text>
</comment>
<comment type="subcellular location">
    <subcellularLocation>
        <location evidence="1">Cell membrane</location>
        <topology evidence="1">Multi-pass membrane protein</topology>
    </subcellularLocation>
</comment>
<dbReference type="Gene3D" id="1.10.3470.10">
    <property type="entry name" value="ABC transporter involved in vitamin B12 uptake, BtuC"/>
    <property type="match status" value="1"/>
</dbReference>